<feature type="transmembrane region" description="Helical" evidence="5">
    <location>
        <begin position="187"/>
        <end position="204"/>
    </location>
</feature>
<dbReference type="KEGG" id="scou:SCORR_v1c07290"/>
<accession>A0A222EQ64</accession>
<evidence type="ECO:0000256" key="2">
    <source>
        <dbReference type="ARBA" id="ARBA00022692"/>
    </source>
</evidence>
<evidence type="ECO:0000256" key="3">
    <source>
        <dbReference type="ARBA" id="ARBA00022989"/>
    </source>
</evidence>
<evidence type="ECO:0000259" key="6">
    <source>
        <dbReference type="Pfam" id="PF12698"/>
    </source>
</evidence>
<organism evidence="7 8">
    <name type="scientific">Spiroplasma corruscae</name>
    <dbReference type="NCBI Taxonomy" id="216934"/>
    <lineage>
        <taxon>Bacteria</taxon>
        <taxon>Bacillati</taxon>
        <taxon>Mycoplasmatota</taxon>
        <taxon>Mollicutes</taxon>
        <taxon>Entomoplasmatales</taxon>
        <taxon>Spiroplasmataceae</taxon>
        <taxon>Spiroplasma</taxon>
    </lineage>
</organism>
<reference evidence="7 8" key="1">
    <citation type="submission" date="2017-07" db="EMBL/GenBank/DDBJ databases">
        <title>Complete genome sequence of Spiroplasma corruscae EC-1 (DSM 19793).</title>
        <authorList>
            <person name="Tsai Y.-M."/>
            <person name="Lo W.-S."/>
            <person name="Kuo C.-H."/>
        </authorList>
    </citation>
    <scope>NUCLEOTIDE SEQUENCE [LARGE SCALE GENOMIC DNA]</scope>
    <source>
        <strain evidence="7 8">EC-1</strain>
    </source>
</reference>
<feature type="domain" description="ABC-2 type transporter transmembrane" evidence="6">
    <location>
        <begin position="71"/>
        <end position="284"/>
    </location>
</feature>
<feature type="transmembrane region" description="Helical" evidence="5">
    <location>
        <begin position="114"/>
        <end position="142"/>
    </location>
</feature>
<evidence type="ECO:0000313" key="7">
    <source>
        <dbReference type="EMBL" id="ASP28501.1"/>
    </source>
</evidence>
<feature type="transmembrane region" description="Helical" evidence="5">
    <location>
        <begin position="73"/>
        <end position="93"/>
    </location>
</feature>
<protein>
    <submittedName>
        <fullName evidence="7">ABC transporter permease</fullName>
    </submittedName>
</protein>
<comment type="subcellular location">
    <subcellularLocation>
        <location evidence="1">Membrane</location>
        <topology evidence="1">Multi-pass membrane protein</topology>
    </subcellularLocation>
</comment>
<evidence type="ECO:0000256" key="1">
    <source>
        <dbReference type="ARBA" id="ARBA00004141"/>
    </source>
</evidence>
<keyword evidence="3 5" id="KW-1133">Transmembrane helix</keyword>
<feature type="transmembrane region" description="Helical" evidence="5">
    <location>
        <begin position="44"/>
        <end position="61"/>
    </location>
</feature>
<dbReference type="OrthoDB" id="388470at2"/>
<keyword evidence="8" id="KW-1185">Reference proteome</keyword>
<feature type="transmembrane region" description="Helical" evidence="5">
    <location>
        <begin position="269"/>
        <end position="287"/>
    </location>
</feature>
<keyword evidence="4 5" id="KW-0472">Membrane</keyword>
<gene>
    <name evidence="7" type="ORF">SCORR_v1c07290</name>
</gene>
<dbReference type="Pfam" id="PF12698">
    <property type="entry name" value="ABC2_membrane_3"/>
    <property type="match status" value="1"/>
</dbReference>
<sequence>MKNKQTQNLENPNLKFNLKQNTLIFTQLFKLIAKSFFKNVRGPLFTYIIPIFFTTLFYFLFSKENSSNRGSAILGYLALPCLTILTSLSTSIVEWKNSILLKRIDTTGISKKNFVFCLWLFYFLIGWSGVVVEIIAGLAIGTSDVIELYKNMNWGYFILAISLIALMTIGLATLIGGNFSDSGATEGTAMIIYFICIFFSGIMLDPRLFESVNGVRIFTYFIPLKYPVALLLFSQFSKGDWNHAGFNTGNWNDNGDANYHVFTSTWQPLLGAILIIVLLFILTSLTFKWHKKR</sequence>
<dbReference type="AlphaFoldDB" id="A0A222EQ64"/>
<proteinExistence type="predicted"/>
<dbReference type="EMBL" id="CP022535">
    <property type="protein sequence ID" value="ASP28501.1"/>
    <property type="molecule type" value="Genomic_DNA"/>
</dbReference>
<dbReference type="GO" id="GO:0140359">
    <property type="term" value="F:ABC-type transporter activity"/>
    <property type="evidence" value="ECO:0007669"/>
    <property type="project" value="InterPro"/>
</dbReference>
<name>A0A222EQ64_9MOLU</name>
<dbReference type="GO" id="GO:0016020">
    <property type="term" value="C:membrane"/>
    <property type="evidence" value="ECO:0007669"/>
    <property type="project" value="UniProtKB-SubCell"/>
</dbReference>
<keyword evidence="2 5" id="KW-0812">Transmembrane</keyword>
<dbReference type="Proteomes" id="UP000203229">
    <property type="component" value="Chromosome"/>
</dbReference>
<dbReference type="InterPro" id="IPR013525">
    <property type="entry name" value="ABC2_TM"/>
</dbReference>
<evidence type="ECO:0000256" key="4">
    <source>
        <dbReference type="ARBA" id="ARBA00023136"/>
    </source>
</evidence>
<dbReference type="RefSeq" id="WP_094049300.1">
    <property type="nucleotide sequence ID" value="NZ_CP022535.1"/>
</dbReference>
<evidence type="ECO:0000256" key="5">
    <source>
        <dbReference type="SAM" id="Phobius"/>
    </source>
</evidence>
<evidence type="ECO:0000313" key="8">
    <source>
        <dbReference type="Proteomes" id="UP000203229"/>
    </source>
</evidence>
<feature type="transmembrane region" description="Helical" evidence="5">
    <location>
        <begin position="154"/>
        <end position="175"/>
    </location>
</feature>